<sequence>MKLGLGLYRHMLTAENFAFAKQAGATHIVAHLVDYFRGGAHVGPDDQPTGTDWGWGLAGDPEKLWTVEELVAVRRDVEAAGLTLEAIENFDPAHWGDILIDGPKRAQHIENVKTIVRRVGEAGIPVMGYNFSIAGVAGRTKGKYARGDAPAVGMEGPYDLPMPNGLVWNMVVDPTAPTRDTGTIPAATHEQLWDRYRRFLDEVLPVAEKAGVKMALHPDDPPMPFVRGQPRLVYQPQLYQKAIDLNPSPANALEFCVGSLAEMTEGDIYDVVDQYSRQRRLGYIHLRNVRDKVPHYKETFIDDGEIDVLRVLAILKKNQFEGVIIPDHAPQMSCAAPWHAGMAFALGYLKAGIQALEIRKG</sequence>
<name>A0A290Q555_9BACT</name>
<dbReference type="InterPro" id="IPR036237">
    <property type="entry name" value="Xyl_isomerase-like_sf"/>
</dbReference>
<dbReference type="AlphaFoldDB" id="A0A290Q555"/>
<dbReference type="SUPFAM" id="SSF51658">
    <property type="entry name" value="Xylose isomerase-like"/>
    <property type="match status" value="1"/>
</dbReference>
<comment type="pathway">
    <text evidence="5">Carbohydrate metabolism; pentose and glucuronate interconversion.</text>
</comment>
<dbReference type="GO" id="GO:0030145">
    <property type="term" value="F:manganese ion binding"/>
    <property type="evidence" value="ECO:0007669"/>
    <property type="project" value="TreeGrafter"/>
</dbReference>
<evidence type="ECO:0000256" key="7">
    <source>
        <dbReference type="ARBA" id="ARBA00012927"/>
    </source>
</evidence>
<comment type="catalytic activity">
    <reaction evidence="1">
        <text>D-mannonate = 2-dehydro-3-deoxy-D-gluconate + H2O</text>
        <dbReference type="Rhea" id="RHEA:20097"/>
        <dbReference type="ChEBI" id="CHEBI:15377"/>
        <dbReference type="ChEBI" id="CHEBI:17767"/>
        <dbReference type="ChEBI" id="CHEBI:57990"/>
        <dbReference type="EC" id="4.2.1.8"/>
    </reaction>
</comment>
<keyword evidence="8" id="KW-0408">Iron</keyword>
<evidence type="ECO:0000313" key="11">
    <source>
        <dbReference type="EMBL" id="ATC63815.1"/>
    </source>
</evidence>
<evidence type="ECO:0000313" key="12">
    <source>
        <dbReference type="Proteomes" id="UP000217265"/>
    </source>
</evidence>
<dbReference type="EMBL" id="CP023344">
    <property type="protein sequence ID" value="ATC63815.1"/>
    <property type="molecule type" value="Genomic_DNA"/>
</dbReference>
<accession>A0A290Q555</accession>
<dbReference type="PANTHER" id="PTHR30387:SF2">
    <property type="entry name" value="MANNONATE DEHYDRATASE"/>
    <property type="match status" value="1"/>
</dbReference>
<gene>
    <name evidence="11" type="ORF">CMV30_07570</name>
</gene>
<comment type="cofactor">
    <cofactor evidence="2">
        <name>Mn(2+)</name>
        <dbReference type="ChEBI" id="CHEBI:29035"/>
    </cofactor>
</comment>
<dbReference type="GO" id="GO:0008198">
    <property type="term" value="F:ferrous iron binding"/>
    <property type="evidence" value="ECO:0007669"/>
    <property type="project" value="TreeGrafter"/>
</dbReference>
<evidence type="ECO:0000256" key="10">
    <source>
        <dbReference type="ARBA" id="ARBA00023239"/>
    </source>
</evidence>
<dbReference type="Pfam" id="PF03786">
    <property type="entry name" value="UxuA"/>
    <property type="match status" value="2"/>
</dbReference>
<evidence type="ECO:0000256" key="6">
    <source>
        <dbReference type="ARBA" id="ARBA00007389"/>
    </source>
</evidence>
<dbReference type="KEGG" id="vbh:CMV30_07570"/>
<evidence type="ECO:0000256" key="9">
    <source>
        <dbReference type="ARBA" id="ARBA00023211"/>
    </source>
</evidence>
<proteinExistence type="inferred from homology"/>
<dbReference type="GO" id="GO:0042840">
    <property type="term" value="P:D-glucuronate catabolic process"/>
    <property type="evidence" value="ECO:0007669"/>
    <property type="project" value="TreeGrafter"/>
</dbReference>
<dbReference type="Proteomes" id="UP000217265">
    <property type="component" value="Chromosome"/>
</dbReference>
<dbReference type="EC" id="4.2.1.8" evidence="7"/>
<keyword evidence="10" id="KW-0456">Lyase</keyword>
<dbReference type="Gene3D" id="3.20.20.150">
    <property type="entry name" value="Divalent-metal-dependent TIM barrel enzymes"/>
    <property type="match status" value="1"/>
</dbReference>
<reference evidence="11 12" key="1">
    <citation type="submission" date="2017-09" db="EMBL/GenBank/DDBJ databases">
        <title>Complete genome sequence of Verrucomicrobial strain HZ-65, isolated from freshwater.</title>
        <authorList>
            <person name="Choi A."/>
        </authorList>
    </citation>
    <scope>NUCLEOTIDE SEQUENCE [LARGE SCALE GENOMIC DNA]</scope>
    <source>
        <strain evidence="11 12">HZ-65</strain>
    </source>
</reference>
<evidence type="ECO:0000256" key="5">
    <source>
        <dbReference type="ARBA" id="ARBA00004892"/>
    </source>
</evidence>
<dbReference type="RefSeq" id="WP_096055447.1">
    <property type="nucleotide sequence ID" value="NZ_CP023344.1"/>
</dbReference>
<comment type="similarity">
    <text evidence="6">Belongs to the mannonate dehydratase family.</text>
</comment>
<keyword evidence="9" id="KW-0464">Manganese</keyword>
<dbReference type="InterPro" id="IPR004628">
    <property type="entry name" value="Man_deHydtase"/>
</dbReference>
<protein>
    <recommendedName>
        <fullName evidence="7">mannonate dehydratase</fullName>
        <ecNumber evidence="7">4.2.1.8</ecNumber>
    </recommendedName>
</protein>
<dbReference type="GO" id="GO:0008927">
    <property type="term" value="F:mannonate dehydratase activity"/>
    <property type="evidence" value="ECO:0007669"/>
    <property type="project" value="UniProtKB-EC"/>
</dbReference>
<keyword evidence="12" id="KW-1185">Reference proteome</keyword>
<comment type="cofactor">
    <cofactor evidence="3">
        <name>Fe(2+)</name>
        <dbReference type="ChEBI" id="CHEBI:29033"/>
    </cofactor>
</comment>
<dbReference type="OrthoDB" id="9780250at2"/>
<evidence type="ECO:0000256" key="2">
    <source>
        <dbReference type="ARBA" id="ARBA00001936"/>
    </source>
</evidence>
<evidence type="ECO:0000256" key="1">
    <source>
        <dbReference type="ARBA" id="ARBA00001794"/>
    </source>
</evidence>
<evidence type="ECO:0000256" key="3">
    <source>
        <dbReference type="ARBA" id="ARBA00001954"/>
    </source>
</evidence>
<evidence type="ECO:0000256" key="8">
    <source>
        <dbReference type="ARBA" id="ARBA00023004"/>
    </source>
</evidence>
<dbReference type="PANTHER" id="PTHR30387">
    <property type="entry name" value="MANNONATE DEHYDRATASE"/>
    <property type="match status" value="1"/>
</dbReference>
<organism evidence="11 12">
    <name type="scientific">Nibricoccus aquaticus</name>
    <dbReference type="NCBI Taxonomy" id="2576891"/>
    <lineage>
        <taxon>Bacteria</taxon>
        <taxon>Pseudomonadati</taxon>
        <taxon>Verrucomicrobiota</taxon>
        <taxon>Opitutia</taxon>
        <taxon>Opitutales</taxon>
        <taxon>Opitutaceae</taxon>
        <taxon>Nibricoccus</taxon>
    </lineage>
</organism>
<dbReference type="UniPathway" id="UPA00246"/>
<evidence type="ECO:0000256" key="4">
    <source>
        <dbReference type="ARBA" id="ARBA00002713"/>
    </source>
</evidence>
<comment type="function">
    <text evidence="4">Catalyzes the dehydration of D-mannonate.</text>
</comment>